<dbReference type="Gene3D" id="1.10.287.130">
    <property type="match status" value="1"/>
</dbReference>
<dbReference type="InterPro" id="IPR004358">
    <property type="entry name" value="Sig_transdc_His_kin-like_C"/>
</dbReference>
<feature type="modified residue" description="4-aspartylphosphate" evidence="6">
    <location>
        <position position="386"/>
    </location>
</feature>
<comment type="caution">
    <text evidence="9">The sequence shown here is derived from an EMBL/GenBank/DDBJ whole genome shotgun (WGS) entry which is preliminary data.</text>
</comment>
<protein>
    <recommendedName>
        <fullName evidence="2">histidine kinase</fullName>
        <ecNumber evidence="2">2.7.13.3</ecNumber>
    </recommendedName>
</protein>
<evidence type="ECO:0000313" key="10">
    <source>
        <dbReference type="Proteomes" id="UP000705867"/>
    </source>
</evidence>
<dbReference type="SMART" id="SM00448">
    <property type="entry name" value="REC"/>
    <property type="match status" value="1"/>
</dbReference>
<dbReference type="InterPro" id="IPR003661">
    <property type="entry name" value="HisK_dim/P_dom"/>
</dbReference>
<dbReference type="Pfam" id="PF00072">
    <property type="entry name" value="Response_reg"/>
    <property type="match status" value="1"/>
</dbReference>
<organism evidence="9 10">
    <name type="scientific">Candidatus Nitrobium versatile</name>
    <dbReference type="NCBI Taxonomy" id="2884831"/>
    <lineage>
        <taxon>Bacteria</taxon>
        <taxon>Pseudomonadati</taxon>
        <taxon>Nitrospirota</taxon>
        <taxon>Nitrospiria</taxon>
        <taxon>Nitrospirales</taxon>
        <taxon>Nitrospiraceae</taxon>
        <taxon>Candidatus Nitrobium</taxon>
    </lineage>
</organism>
<dbReference type="PANTHER" id="PTHR43047">
    <property type="entry name" value="TWO-COMPONENT HISTIDINE PROTEIN KINASE"/>
    <property type="match status" value="1"/>
</dbReference>
<dbReference type="CDD" id="cd17546">
    <property type="entry name" value="REC_hyHK_CKI1_RcsC-like"/>
    <property type="match status" value="1"/>
</dbReference>
<name>A0A953J4Q1_9BACT</name>
<dbReference type="EMBL" id="JAIOIV010000073">
    <property type="protein sequence ID" value="MBZ0156283.1"/>
    <property type="molecule type" value="Genomic_DNA"/>
</dbReference>
<dbReference type="Proteomes" id="UP000705867">
    <property type="component" value="Unassembled WGS sequence"/>
</dbReference>
<accession>A0A953J4Q1</accession>
<dbReference type="Gene3D" id="1.20.120.160">
    <property type="entry name" value="HPT domain"/>
    <property type="match status" value="1"/>
</dbReference>
<dbReference type="InterPro" id="IPR005467">
    <property type="entry name" value="His_kinase_dom"/>
</dbReference>
<evidence type="ECO:0000256" key="2">
    <source>
        <dbReference type="ARBA" id="ARBA00012438"/>
    </source>
</evidence>
<dbReference type="Gene3D" id="3.30.565.10">
    <property type="entry name" value="Histidine kinase-like ATPase, C-terminal domain"/>
    <property type="match status" value="1"/>
</dbReference>
<dbReference type="PRINTS" id="PR00344">
    <property type="entry name" value="BCTRLSENSOR"/>
</dbReference>
<evidence type="ECO:0000256" key="6">
    <source>
        <dbReference type="PROSITE-ProRule" id="PRU00169"/>
    </source>
</evidence>
<dbReference type="InterPro" id="IPR011006">
    <property type="entry name" value="CheY-like_superfamily"/>
</dbReference>
<evidence type="ECO:0000313" key="9">
    <source>
        <dbReference type="EMBL" id="MBZ0156283.1"/>
    </source>
</evidence>
<dbReference type="SUPFAM" id="SSF55874">
    <property type="entry name" value="ATPase domain of HSP90 chaperone/DNA topoisomerase II/histidine kinase"/>
    <property type="match status" value="1"/>
</dbReference>
<feature type="domain" description="Response regulatory" evidence="8">
    <location>
        <begin position="336"/>
        <end position="451"/>
    </location>
</feature>
<reference evidence="9" key="2">
    <citation type="submission" date="2021-08" db="EMBL/GenBank/DDBJ databases">
        <authorList>
            <person name="Dalcin Martins P."/>
        </authorList>
    </citation>
    <scope>NUCLEOTIDE SEQUENCE</scope>
    <source>
        <strain evidence="9">MAG_39</strain>
    </source>
</reference>
<evidence type="ECO:0000259" key="7">
    <source>
        <dbReference type="PROSITE" id="PS50109"/>
    </source>
</evidence>
<evidence type="ECO:0000256" key="1">
    <source>
        <dbReference type="ARBA" id="ARBA00000085"/>
    </source>
</evidence>
<dbReference type="InterPro" id="IPR036641">
    <property type="entry name" value="HPT_dom_sf"/>
</dbReference>
<dbReference type="InterPro" id="IPR036097">
    <property type="entry name" value="HisK_dim/P_sf"/>
</dbReference>
<keyword evidence="3 6" id="KW-0597">Phosphoprotein</keyword>
<dbReference type="InterPro" id="IPR003594">
    <property type="entry name" value="HATPase_dom"/>
</dbReference>
<evidence type="ECO:0000256" key="5">
    <source>
        <dbReference type="ARBA" id="ARBA00022777"/>
    </source>
</evidence>
<dbReference type="Gene3D" id="3.40.50.2300">
    <property type="match status" value="1"/>
</dbReference>
<dbReference type="SUPFAM" id="SSF52172">
    <property type="entry name" value="CheY-like"/>
    <property type="match status" value="1"/>
</dbReference>
<dbReference type="CDD" id="cd00082">
    <property type="entry name" value="HisKA"/>
    <property type="match status" value="1"/>
</dbReference>
<dbReference type="Pfam" id="PF02518">
    <property type="entry name" value="HATPase_c"/>
    <property type="match status" value="1"/>
</dbReference>
<proteinExistence type="predicted"/>
<evidence type="ECO:0000256" key="4">
    <source>
        <dbReference type="ARBA" id="ARBA00022679"/>
    </source>
</evidence>
<dbReference type="InterPro" id="IPR036890">
    <property type="entry name" value="HATPase_C_sf"/>
</dbReference>
<dbReference type="SUPFAM" id="SSF47384">
    <property type="entry name" value="Homodimeric domain of signal transducing histidine kinase"/>
    <property type="match status" value="1"/>
</dbReference>
<dbReference type="InterPro" id="IPR001789">
    <property type="entry name" value="Sig_transdc_resp-reg_receiver"/>
</dbReference>
<evidence type="ECO:0000256" key="3">
    <source>
        <dbReference type="ARBA" id="ARBA00022553"/>
    </source>
</evidence>
<keyword evidence="4" id="KW-0808">Transferase</keyword>
<comment type="catalytic activity">
    <reaction evidence="1">
        <text>ATP + protein L-histidine = ADP + protein N-phospho-L-histidine.</text>
        <dbReference type="EC" id="2.7.13.3"/>
    </reaction>
</comment>
<dbReference type="PROSITE" id="PS50109">
    <property type="entry name" value="HIS_KIN"/>
    <property type="match status" value="1"/>
</dbReference>
<dbReference type="Pfam" id="PF00512">
    <property type="entry name" value="HisKA"/>
    <property type="match status" value="1"/>
</dbReference>
<dbReference type="PROSITE" id="PS50110">
    <property type="entry name" value="RESPONSE_REGULATORY"/>
    <property type="match status" value="1"/>
</dbReference>
<dbReference type="AlphaFoldDB" id="A0A953J4Q1"/>
<dbReference type="SMART" id="SM00388">
    <property type="entry name" value="HisKA"/>
    <property type="match status" value="1"/>
</dbReference>
<dbReference type="GO" id="GO:0000155">
    <property type="term" value="F:phosphorelay sensor kinase activity"/>
    <property type="evidence" value="ECO:0007669"/>
    <property type="project" value="InterPro"/>
</dbReference>
<dbReference type="SUPFAM" id="SSF47226">
    <property type="entry name" value="Histidine-containing phosphotransfer domain, HPT domain"/>
    <property type="match status" value="1"/>
</dbReference>
<dbReference type="CDD" id="cd16922">
    <property type="entry name" value="HATPase_EvgS-ArcB-TorS-like"/>
    <property type="match status" value="1"/>
</dbReference>
<feature type="domain" description="Histidine kinase" evidence="7">
    <location>
        <begin position="94"/>
        <end position="311"/>
    </location>
</feature>
<gene>
    <name evidence="9" type="ORF">K8I29_08765</name>
</gene>
<dbReference type="SMART" id="SM00387">
    <property type="entry name" value="HATPase_c"/>
    <property type="match status" value="1"/>
</dbReference>
<sequence length="584" mass="65661">MMYRNIETSHEDFEQQVVKRSKEVLSDPAYHDSPLIEEYRELGRNYEKLLRRFYRIATISDSFQNRLKESNQELTDLSFRMRGALESEKRFIASMSHELRTPLNAIIGLIEILRTTPLNEDQRTLIDNAGESSRHLLSLISDVLDISRIDAGELDLVRESFDLVTLLRECIDMVAPLVKEGVSLRTELPHARMPVIGDKLRLKQIFLNLLGNAAKFTEKGEIRLLLVRRESAGEGRIRVKLCVEDTGIGIAREAQGEIFLPFRKHGSPRYDGTGLGLSISRSLARMMDGDIEVESAEGKGSAFFVSFVIETDPSARSAGAVRRDTSAVNGELATMRVLLVEDLEMNIFVAREMLHRFFGIDPDIARDGAEAVEKVRGNRYDIVFMDIHMPVMDGIEATKTIRKLRTGVPVIGLSADALSTDIEGAKRAGMDDYLTKPVSCDALEAVLRRFAPNGRKQTEKKRFDRKGKTATGEGRERVVAHVMKSYINDRDFAVEMYRICAESVASLTVQVREKIAKGEYDRLPEMLHNLKGVLLQCGLKEEGRKASELEGMAERGEGLKAVGTGVQRLFRKLGDYFPEEGRSC</sequence>
<keyword evidence="5" id="KW-0418">Kinase</keyword>
<evidence type="ECO:0000259" key="8">
    <source>
        <dbReference type="PROSITE" id="PS50110"/>
    </source>
</evidence>
<dbReference type="EC" id="2.7.13.3" evidence="2"/>
<reference evidence="9" key="1">
    <citation type="journal article" date="2021" name="bioRxiv">
        <title>Unraveling nitrogen, sulfur and carbon metabolic pathways and microbial community transcriptional responses to substrate deprivation and toxicity stresses in a bioreactor mimicking anoxic brackish coastal sediment conditions.</title>
        <authorList>
            <person name="Martins P.D."/>
            <person name="Echeveste M.J."/>
            <person name="Arshad A."/>
            <person name="Kurth J."/>
            <person name="Ouboter H."/>
            <person name="Jetten M.S.M."/>
            <person name="Welte C.U."/>
        </authorList>
    </citation>
    <scope>NUCLEOTIDE SEQUENCE</scope>
    <source>
        <strain evidence="9">MAG_39</strain>
    </source>
</reference>